<sequence>MTAATAIVATLALPGTAIAPPANAESNASAEAVAQLQATASQEIELTAEEAVVVDATRAEFGATDPAALRRAQLAAERAAAAAAWRGPSVSDFLANPPYPNFSLDRVVQVALQYQGVPYRYGGATPAGFDCSGFVQYVYAQFGVSLPHSVSGQDAAGTRISRADARPGDIVIMPGHNGIYMGNGTFIDSPRAGGVVSVRPIWTDNYWIVRVGI</sequence>
<dbReference type="InterPro" id="IPR051202">
    <property type="entry name" value="Peptidase_C40"/>
</dbReference>
<feature type="domain" description="NlpC/P60" evidence="6">
    <location>
        <begin position="101"/>
        <end position="213"/>
    </location>
</feature>
<comment type="similarity">
    <text evidence="1">Belongs to the peptidase C40 family.</text>
</comment>
<dbReference type="Pfam" id="PF00877">
    <property type="entry name" value="NLPC_P60"/>
    <property type="match status" value="1"/>
</dbReference>
<reference evidence="7" key="1">
    <citation type="submission" date="2022-07" db="EMBL/GenBank/DDBJ databases">
        <title>Taxonomic analysis of Microcella humidisoli nov. sp., isolated from riverside soil.</title>
        <authorList>
            <person name="Molina K.M."/>
            <person name="Kim S.B."/>
        </authorList>
    </citation>
    <scope>NUCLEOTIDE SEQUENCE</scope>
    <source>
        <strain evidence="7">MMS21-STM10</strain>
    </source>
</reference>
<dbReference type="PANTHER" id="PTHR47053">
    <property type="entry name" value="MUREIN DD-ENDOPEPTIDASE MEPH-RELATED"/>
    <property type="match status" value="1"/>
</dbReference>
<accession>A0ABY5FT99</accession>
<organism evidence="7 8">
    <name type="scientific">Microcella humidisoli</name>
    <dbReference type="NCBI Taxonomy" id="2963406"/>
    <lineage>
        <taxon>Bacteria</taxon>
        <taxon>Bacillati</taxon>
        <taxon>Actinomycetota</taxon>
        <taxon>Actinomycetes</taxon>
        <taxon>Micrococcales</taxon>
        <taxon>Microbacteriaceae</taxon>
        <taxon>Microcella</taxon>
    </lineage>
</organism>
<evidence type="ECO:0000313" key="8">
    <source>
        <dbReference type="Proteomes" id="UP001060039"/>
    </source>
</evidence>
<dbReference type="Gene3D" id="3.90.1720.10">
    <property type="entry name" value="endopeptidase domain like (from Nostoc punctiforme)"/>
    <property type="match status" value="1"/>
</dbReference>
<dbReference type="RefSeq" id="WP_255158468.1">
    <property type="nucleotide sequence ID" value="NZ_CP101497.1"/>
</dbReference>
<gene>
    <name evidence="7" type="ORF">NNL39_07415</name>
</gene>
<keyword evidence="4" id="KW-0788">Thiol protease</keyword>
<evidence type="ECO:0000256" key="3">
    <source>
        <dbReference type="ARBA" id="ARBA00022801"/>
    </source>
</evidence>
<evidence type="ECO:0000256" key="5">
    <source>
        <dbReference type="SAM" id="SignalP"/>
    </source>
</evidence>
<keyword evidence="2" id="KW-0645">Protease</keyword>
<protein>
    <submittedName>
        <fullName evidence="7">C40 family peptidase</fullName>
    </submittedName>
</protein>
<evidence type="ECO:0000313" key="7">
    <source>
        <dbReference type="EMBL" id="UTT61514.1"/>
    </source>
</evidence>
<dbReference type="PROSITE" id="PS51935">
    <property type="entry name" value="NLPC_P60"/>
    <property type="match status" value="1"/>
</dbReference>
<dbReference type="InterPro" id="IPR000064">
    <property type="entry name" value="NLP_P60_dom"/>
</dbReference>
<dbReference type="PANTHER" id="PTHR47053:SF1">
    <property type="entry name" value="MUREIN DD-ENDOPEPTIDASE MEPH-RELATED"/>
    <property type="match status" value="1"/>
</dbReference>
<evidence type="ECO:0000256" key="1">
    <source>
        <dbReference type="ARBA" id="ARBA00007074"/>
    </source>
</evidence>
<evidence type="ECO:0000259" key="6">
    <source>
        <dbReference type="PROSITE" id="PS51935"/>
    </source>
</evidence>
<keyword evidence="3" id="KW-0378">Hydrolase</keyword>
<keyword evidence="5" id="KW-0732">Signal</keyword>
<feature type="signal peptide" evidence="5">
    <location>
        <begin position="1"/>
        <end position="24"/>
    </location>
</feature>
<dbReference type="Proteomes" id="UP001060039">
    <property type="component" value="Chromosome"/>
</dbReference>
<dbReference type="InterPro" id="IPR038765">
    <property type="entry name" value="Papain-like_cys_pep_sf"/>
</dbReference>
<feature type="chain" id="PRO_5045975380" evidence="5">
    <location>
        <begin position="25"/>
        <end position="213"/>
    </location>
</feature>
<dbReference type="SUPFAM" id="SSF54001">
    <property type="entry name" value="Cysteine proteinases"/>
    <property type="match status" value="1"/>
</dbReference>
<evidence type="ECO:0000256" key="4">
    <source>
        <dbReference type="ARBA" id="ARBA00022807"/>
    </source>
</evidence>
<name>A0ABY5FT99_9MICO</name>
<proteinExistence type="inferred from homology"/>
<dbReference type="EMBL" id="CP101497">
    <property type="protein sequence ID" value="UTT61514.1"/>
    <property type="molecule type" value="Genomic_DNA"/>
</dbReference>
<evidence type="ECO:0000256" key="2">
    <source>
        <dbReference type="ARBA" id="ARBA00022670"/>
    </source>
</evidence>
<keyword evidence="8" id="KW-1185">Reference proteome</keyword>